<dbReference type="OrthoDB" id="45365at2759"/>
<dbReference type="Proteomes" id="UP000235965">
    <property type="component" value="Unassembled WGS sequence"/>
</dbReference>
<dbReference type="Pfam" id="PF07707">
    <property type="entry name" value="BACK"/>
    <property type="match status" value="1"/>
</dbReference>
<keyword evidence="1" id="KW-0880">Kelch repeat</keyword>
<evidence type="ECO:0000259" key="4">
    <source>
        <dbReference type="PROSITE" id="PS50097"/>
    </source>
</evidence>
<dbReference type="GO" id="GO:0003779">
    <property type="term" value="F:actin binding"/>
    <property type="evidence" value="ECO:0007669"/>
    <property type="project" value="UniProtKB-KW"/>
</dbReference>
<dbReference type="SUPFAM" id="SSF117281">
    <property type="entry name" value="Kelch motif"/>
    <property type="match status" value="2"/>
</dbReference>
<dbReference type="AlphaFoldDB" id="A0A2J7RF70"/>
<proteinExistence type="predicted"/>
<sequence>MSGGVDIATAAPMLPVGSPVTPPPNGEPVSRYFHQSPEHYAASFAAIHKMRQNTQLCDVVLKIGADTIHAHRVVLASVSPYFYAMFNDDLVEKLQEEVTLHDVDAAALQQLVDYSYTGEILITEDNVQVLLSASSLLQMSSVREACCKFLMRQLHPSNCLGIRSFADAHACKELHRRSHRFALQNFQEVMGTEEFLLLPFSEVEELICNSQLNIASEEKVFTAVMSWTKHDLAGREQYVAQLMHHVRLPLMARDFLMGFVDSEPLIRGNTECKELLLEAMKYHLLPEQRSALANERTVERRAEGMQPYLFAVGGGSLFAIHSECECYSPQTDRWVPIASMVYRRSRSGVTSLGKLLYVVGGYDGASDLASAESYNPMLNKWTAITPMGTKRSCLGTCSFDGLLYACGGYDGASCLSSMERYDPLTGVWTSCPAMTTRRRYCRIAVVENCVYALGGFDSTNYQASVERFDPRMGRWCPVPSMSSRRSSCGVAPLDGALYCIGGNDGTMCMSSGERFNIRRNAWEPISAMHSRRSTHEVVEIDGCLYALGGNDGSSSLNSVERYDPKLNRWTLVTSMLTRRSSVGAAVLDCLNLEKGIAAAKNV</sequence>
<dbReference type="EMBL" id="NEVH01004413">
    <property type="protein sequence ID" value="PNF39478.1"/>
    <property type="molecule type" value="Genomic_DNA"/>
</dbReference>
<dbReference type="STRING" id="105785.A0A2J7RF70"/>
<feature type="domain" description="BTB" evidence="4">
    <location>
        <begin position="57"/>
        <end position="124"/>
    </location>
</feature>
<dbReference type="EMBL" id="NEVH01004413">
    <property type="protein sequence ID" value="PNF39479.1"/>
    <property type="molecule type" value="Genomic_DNA"/>
</dbReference>
<dbReference type="UniPathway" id="UPA00143"/>
<dbReference type="PANTHER" id="PTHR24412">
    <property type="entry name" value="KELCH PROTEIN"/>
    <property type="match status" value="1"/>
</dbReference>
<dbReference type="Pfam" id="PF01344">
    <property type="entry name" value="Kelch_1"/>
    <property type="match status" value="5"/>
</dbReference>
<comment type="caution">
    <text evidence="5">The sequence shown here is derived from an EMBL/GenBank/DDBJ whole genome shotgun (WGS) entry which is preliminary data.</text>
</comment>
<dbReference type="FunFam" id="3.30.710.10:FF:000001">
    <property type="entry name" value="Kelch-like family member 20"/>
    <property type="match status" value="1"/>
</dbReference>
<evidence type="ECO:0000256" key="3">
    <source>
        <dbReference type="ARBA" id="ARBA00023203"/>
    </source>
</evidence>
<dbReference type="InterPro" id="IPR000210">
    <property type="entry name" value="BTB/POZ_dom"/>
</dbReference>
<dbReference type="Gene3D" id="3.30.710.10">
    <property type="entry name" value="Potassium Channel Kv1.1, Chain A"/>
    <property type="match status" value="1"/>
</dbReference>
<keyword evidence="6" id="KW-1185">Reference proteome</keyword>
<evidence type="ECO:0000256" key="1">
    <source>
        <dbReference type="ARBA" id="ARBA00022441"/>
    </source>
</evidence>
<reference evidence="5 6" key="1">
    <citation type="submission" date="2017-12" db="EMBL/GenBank/DDBJ databases">
        <title>Hemimetabolous genomes reveal molecular basis of termite eusociality.</title>
        <authorList>
            <person name="Harrison M.C."/>
            <person name="Jongepier E."/>
            <person name="Robertson H.M."/>
            <person name="Arning N."/>
            <person name="Bitard-Feildel T."/>
            <person name="Chao H."/>
            <person name="Childers C.P."/>
            <person name="Dinh H."/>
            <person name="Doddapaneni H."/>
            <person name="Dugan S."/>
            <person name="Gowin J."/>
            <person name="Greiner C."/>
            <person name="Han Y."/>
            <person name="Hu H."/>
            <person name="Hughes D.S.T."/>
            <person name="Huylmans A.-K."/>
            <person name="Kemena C."/>
            <person name="Kremer L.P.M."/>
            <person name="Lee S.L."/>
            <person name="Lopez-Ezquerra A."/>
            <person name="Mallet L."/>
            <person name="Monroy-Kuhn J.M."/>
            <person name="Moser A."/>
            <person name="Murali S.C."/>
            <person name="Muzny D.M."/>
            <person name="Otani S."/>
            <person name="Piulachs M.-D."/>
            <person name="Poelchau M."/>
            <person name="Qu J."/>
            <person name="Schaub F."/>
            <person name="Wada-Katsumata A."/>
            <person name="Worley K.C."/>
            <person name="Xie Q."/>
            <person name="Ylla G."/>
            <person name="Poulsen M."/>
            <person name="Gibbs R.A."/>
            <person name="Schal C."/>
            <person name="Richards S."/>
            <person name="Belles X."/>
            <person name="Korb J."/>
            <person name="Bornberg-Bauer E."/>
        </authorList>
    </citation>
    <scope>NUCLEOTIDE SEQUENCE [LARGE SCALE GENOMIC DNA]</scope>
    <source>
        <tissue evidence="5">Whole body</tissue>
    </source>
</reference>
<name>A0A2J7RF70_9NEOP</name>
<organism evidence="5 6">
    <name type="scientific">Cryptotermes secundus</name>
    <dbReference type="NCBI Taxonomy" id="105785"/>
    <lineage>
        <taxon>Eukaryota</taxon>
        <taxon>Metazoa</taxon>
        <taxon>Ecdysozoa</taxon>
        <taxon>Arthropoda</taxon>
        <taxon>Hexapoda</taxon>
        <taxon>Insecta</taxon>
        <taxon>Pterygota</taxon>
        <taxon>Neoptera</taxon>
        <taxon>Polyneoptera</taxon>
        <taxon>Dictyoptera</taxon>
        <taxon>Blattodea</taxon>
        <taxon>Blattoidea</taxon>
        <taxon>Termitoidae</taxon>
        <taxon>Kalotermitidae</taxon>
        <taxon>Cryptotermitinae</taxon>
        <taxon>Cryptotermes</taxon>
    </lineage>
</organism>
<keyword evidence="2" id="KW-0677">Repeat</keyword>
<dbReference type="Gene3D" id="1.25.40.420">
    <property type="match status" value="1"/>
</dbReference>
<dbReference type="SMART" id="SM00612">
    <property type="entry name" value="Kelch"/>
    <property type="match status" value="6"/>
</dbReference>
<dbReference type="Gene3D" id="2.120.10.80">
    <property type="entry name" value="Kelch-type beta propeller"/>
    <property type="match status" value="2"/>
</dbReference>
<dbReference type="InParanoid" id="A0A2J7RF70"/>
<dbReference type="SMART" id="SM00875">
    <property type="entry name" value="BACK"/>
    <property type="match status" value="1"/>
</dbReference>
<keyword evidence="3" id="KW-0009">Actin-binding</keyword>
<dbReference type="InterPro" id="IPR015915">
    <property type="entry name" value="Kelch-typ_b-propeller"/>
</dbReference>
<dbReference type="InterPro" id="IPR006652">
    <property type="entry name" value="Kelch_1"/>
</dbReference>
<protein>
    <submittedName>
        <fullName evidence="5">Kelch-like protein 17</fullName>
    </submittedName>
</protein>
<dbReference type="SUPFAM" id="SSF54695">
    <property type="entry name" value="POZ domain"/>
    <property type="match status" value="1"/>
</dbReference>
<dbReference type="SMART" id="SM00225">
    <property type="entry name" value="BTB"/>
    <property type="match status" value="1"/>
</dbReference>
<dbReference type="PRINTS" id="PR00501">
    <property type="entry name" value="KELCHREPEAT"/>
</dbReference>
<dbReference type="Pfam" id="PF00651">
    <property type="entry name" value="BTB"/>
    <property type="match status" value="1"/>
</dbReference>
<dbReference type="FunFam" id="1.25.40.420:FF:000001">
    <property type="entry name" value="Kelch-like family member 12"/>
    <property type="match status" value="1"/>
</dbReference>
<gene>
    <name evidence="5" type="primary">KLHL17_2</name>
    <name evidence="5" type="ORF">B7P43_G11059</name>
</gene>
<dbReference type="PANTHER" id="PTHR24412:SF475">
    <property type="entry name" value="KELCH-LIKE PROTEIN 17"/>
    <property type="match status" value="1"/>
</dbReference>
<dbReference type="InterPro" id="IPR011333">
    <property type="entry name" value="SKP1/BTB/POZ_sf"/>
</dbReference>
<dbReference type="PROSITE" id="PS50097">
    <property type="entry name" value="BTB"/>
    <property type="match status" value="1"/>
</dbReference>
<dbReference type="InterPro" id="IPR011705">
    <property type="entry name" value="BACK"/>
</dbReference>
<evidence type="ECO:0000313" key="6">
    <source>
        <dbReference type="Proteomes" id="UP000235965"/>
    </source>
</evidence>
<accession>A0A2J7RF70</accession>
<dbReference type="GO" id="GO:0016567">
    <property type="term" value="P:protein ubiquitination"/>
    <property type="evidence" value="ECO:0007669"/>
    <property type="project" value="UniProtKB-UniPathway"/>
</dbReference>
<evidence type="ECO:0000313" key="5">
    <source>
        <dbReference type="EMBL" id="PNF39478.1"/>
    </source>
</evidence>
<evidence type="ECO:0000256" key="2">
    <source>
        <dbReference type="ARBA" id="ARBA00022737"/>
    </source>
</evidence>